<dbReference type="InterPro" id="IPR037143">
    <property type="entry name" value="4-PPantetheinyl_Trfase_dom_sf"/>
</dbReference>
<evidence type="ECO:0000259" key="4">
    <source>
        <dbReference type="Pfam" id="PF22624"/>
    </source>
</evidence>
<reference evidence="5 6" key="1">
    <citation type="journal article" date="2012" name="Proc. Natl. Acad. Sci. U.S.A.">
        <title>Genome streamlining and chemical defense in a coral reef symbiosis.</title>
        <authorList>
            <person name="Kwan J.C."/>
            <person name="Donia M.S."/>
            <person name="Han A.W."/>
            <person name="Hirose E."/>
            <person name="Haygood M.G."/>
            <person name="Schmidt E.W."/>
        </authorList>
    </citation>
    <scope>NUCLEOTIDE SEQUENCE [LARGE SCALE GENOMIC DNA]</scope>
    <source>
        <strain evidence="5 6">L2</strain>
    </source>
</reference>
<dbReference type="PANTHER" id="PTHR12215">
    <property type="entry name" value="PHOSPHOPANTETHEINE TRANSFERASE"/>
    <property type="match status" value="1"/>
</dbReference>
<evidence type="ECO:0000313" key="5">
    <source>
        <dbReference type="EMBL" id="AFX99075.1"/>
    </source>
</evidence>
<dbReference type="GO" id="GO:0008897">
    <property type="term" value="F:holo-[acyl-carrier-protein] synthase activity"/>
    <property type="evidence" value="ECO:0007669"/>
    <property type="project" value="InterPro"/>
</dbReference>
<feature type="domain" description="4'-phosphopantetheinyl transferase N-terminal" evidence="4">
    <location>
        <begin position="2"/>
        <end position="78"/>
    </location>
</feature>
<dbReference type="Proteomes" id="UP000010077">
    <property type="component" value="Chromosome"/>
</dbReference>
<evidence type="ECO:0000256" key="2">
    <source>
        <dbReference type="ARBA" id="ARBA00022679"/>
    </source>
</evidence>
<dbReference type="InterPro" id="IPR008278">
    <property type="entry name" value="4-PPantetheinyl_Trfase_dom"/>
</dbReference>
<evidence type="ECO:0000259" key="3">
    <source>
        <dbReference type="Pfam" id="PF01648"/>
    </source>
</evidence>
<dbReference type="GO" id="GO:0019878">
    <property type="term" value="P:lysine biosynthetic process via aminoadipic acid"/>
    <property type="evidence" value="ECO:0007669"/>
    <property type="project" value="TreeGrafter"/>
</dbReference>
<feature type="domain" description="4'-phosphopantetheinyl transferase" evidence="3">
    <location>
        <begin position="87"/>
        <end position="172"/>
    </location>
</feature>
<dbReference type="OrthoDB" id="9808281at2"/>
<dbReference type="KEGG" id="thal:A1OE_891"/>
<dbReference type="Gene3D" id="3.90.470.20">
    <property type="entry name" value="4'-phosphopantetheinyl transferase domain"/>
    <property type="match status" value="2"/>
</dbReference>
<comment type="similarity">
    <text evidence="1">Belongs to the P-Pant transferase superfamily. Gsp/Sfp/HetI/AcpT family.</text>
</comment>
<proteinExistence type="inferred from homology"/>
<evidence type="ECO:0000256" key="1">
    <source>
        <dbReference type="ARBA" id="ARBA00010990"/>
    </source>
</evidence>
<evidence type="ECO:0000313" key="6">
    <source>
        <dbReference type="Proteomes" id="UP000010077"/>
    </source>
</evidence>
<dbReference type="HOGENOM" id="CLU_057011_4_0_5"/>
<gene>
    <name evidence="5" type="ORF">A1OE_891</name>
</gene>
<accession>K7YHL8</accession>
<keyword evidence="6" id="KW-1185">Reference proteome</keyword>
<organism evidence="5 6">
    <name type="scientific">Candidatus Endolissoclinum faulkneri L2</name>
    <dbReference type="NCBI Taxonomy" id="1193729"/>
    <lineage>
        <taxon>Bacteria</taxon>
        <taxon>Pseudomonadati</taxon>
        <taxon>Pseudomonadota</taxon>
        <taxon>Alphaproteobacteria</taxon>
        <taxon>Rhodospirillales</taxon>
        <taxon>Rhodospirillaceae</taxon>
        <taxon>Candidatus Endolissoclinum</taxon>
    </lineage>
</organism>
<dbReference type="GO" id="GO:0005829">
    <property type="term" value="C:cytosol"/>
    <property type="evidence" value="ECO:0007669"/>
    <property type="project" value="TreeGrafter"/>
</dbReference>
<name>K7YHL8_9PROT</name>
<dbReference type="Pfam" id="PF22624">
    <property type="entry name" value="AASDHPPT_N"/>
    <property type="match status" value="1"/>
</dbReference>
<dbReference type="GO" id="GO:0000287">
    <property type="term" value="F:magnesium ion binding"/>
    <property type="evidence" value="ECO:0007669"/>
    <property type="project" value="InterPro"/>
</dbReference>
<dbReference type="RefSeq" id="WP_015088573.1">
    <property type="nucleotide sequence ID" value="NC_019566.1"/>
</dbReference>
<dbReference type="InterPro" id="IPR055066">
    <property type="entry name" value="AASDHPPT_N"/>
</dbReference>
<dbReference type="AlphaFoldDB" id="K7YHL8"/>
<keyword evidence="2 5" id="KW-0808">Transferase</keyword>
<dbReference type="STRING" id="1193729.A1OE_891"/>
<dbReference type="PANTHER" id="PTHR12215:SF10">
    <property type="entry name" value="L-AMINOADIPATE-SEMIALDEHYDE DEHYDROGENASE-PHOSPHOPANTETHEINYL TRANSFERASE"/>
    <property type="match status" value="1"/>
</dbReference>
<protein>
    <submittedName>
        <fullName evidence="5">4'-phosphopantetheinyl transferase superfamily protein</fullName>
    </submittedName>
</protein>
<dbReference type="EMBL" id="CP003539">
    <property type="protein sequence ID" value="AFX99075.1"/>
    <property type="molecule type" value="Genomic_DNA"/>
</dbReference>
<sequence>MLDSFEREQASRQVFETGRVEYIVAHAMVRNALANELGVDPHDFRFTRGKYGKPIALLGRTTVAISFNLSHTKGMVVVGIAAKNTDLGVDVENRLRKIDLSIANHYFAPPELSWIMAQATSNQTSAFMSLWTLKEAFIKATGKGLSQELNQFWFTNPFITPIRINFGADMQESNSLWSFEQRMLLDKYYISIGWRGLGQVNWIEIPD</sequence>
<dbReference type="SUPFAM" id="SSF56214">
    <property type="entry name" value="4'-phosphopantetheinyl transferase"/>
    <property type="match status" value="2"/>
</dbReference>
<dbReference type="Pfam" id="PF01648">
    <property type="entry name" value="ACPS"/>
    <property type="match status" value="1"/>
</dbReference>
<dbReference type="InterPro" id="IPR050559">
    <property type="entry name" value="P-Pant_transferase_sf"/>
</dbReference>
<dbReference type="eggNOG" id="COG2091">
    <property type="taxonomic scope" value="Bacteria"/>
</dbReference>